<accession>A0A9W3AXA4</accession>
<dbReference type="Proteomes" id="UP001165740">
    <property type="component" value="Chromosome 7"/>
</dbReference>
<sequence>MKESLLILANVRQVDYKSDIYIFQNSRMMLLIVILALTCIGSSLAVECVDKNQNCSSWAVNWECKKNPNFMDVNCRKSCGKCDHVPCVNNNINCSMWAVKGECKANPKYMAINCGKACGICDNVECVNKNVSCSKWAVRGECKANPDYMVNNCRKACGICPGVACVNKNDSCSKWAVKGECKANPDYMVINCRKACGICSDVECVNKNENCSRWALKGECTTNPNFMLDNCRKACGLCAEVAGLSFTADDYVINECLPLHLKCTLTAEGEKLSSSLQFMYIKHDQAGVIATVADGATITINPNVGLGQAKGEISEKLGSFIELAWKNPTRQQAGSYLCLAQFKKADGKEVVLTSNLSVEFEQCCDDVGGN</sequence>
<keyword evidence="1" id="KW-1015">Disulfide bond</keyword>
<dbReference type="RefSeq" id="XP_055891855.1">
    <property type="nucleotide sequence ID" value="XM_056035880.1"/>
</dbReference>
<feature type="disulfide bond" evidence="1">
    <location>
        <begin position="204"/>
        <end position="238"/>
    </location>
</feature>
<evidence type="ECO:0000313" key="4">
    <source>
        <dbReference type="RefSeq" id="XP_055891855.1"/>
    </source>
</evidence>
<organism evidence="3 4">
    <name type="scientific">Biomphalaria glabrata</name>
    <name type="common">Bloodfluke planorb</name>
    <name type="synonym">Freshwater snail</name>
    <dbReference type="NCBI Taxonomy" id="6526"/>
    <lineage>
        <taxon>Eukaryota</taxon>
        <taxon>Metazoa</taxon>
        <taxon>Spiralia</taxon>
        <taxon>Lophotrochozoa</taxon>
        <taxon>Mollusca</taxon>
        <taxon>Gastropoda</taxon>
        <taxon>Heterobranchia</taxon>
        <taxon>Euthyneura</taxon>
        <taxon>Panpulmonata</taxon>
        <taxon>Hygrophila</taxon>
        <taxon>Lymnaeoidea</taxon>
        <taxon>Planorbidae</taxon>
        <taxon>Biomphalaria</taxon>
    </lineage>
</organism>
<feature type="disulfide bond" evidence="1">
    <location>
        <begin position="165"/>
        <end position="199"/>
    </location>
</feature>
<proteinExistence type="predicted"/>
<reference evidence="4" key="1">
    <citation type="submission" date="2025-08" db="UniProtKB">
        <authorList>
            <consortium name="RefSeq"/>
        </authorList>
    </citation>
    <scope>IDENTIFICATION</scope>
</reference>
<feature type="domain" description="ShKT" evidence="2">
    <location>
        <begin position="126"/>
        <end position="160"/>
    </location>
</feature>
<feature type="disulfide bond" evidence="1">
    <location>
        <begin position="126"/>
        <end position="160"/>
    </location>
</feature>
<dbReference type="Pfam" id="PF01549">
    <property type="entry name" value="ShK"/>
    <property type="match status" value="5"/>
</dbReference>
<evidence type="ECO:0000256" key="1">
    <source>
        <dbReference type="PROSITE-ProRule" id="PRU01005"/>
    </source>
</evidence>
<dbReference type="PANTHER" id="PTHR21724">
    <property type="entry name" value="SHKT DOMAIN-CONTAINING PROTEIN"/>
    <property type="match status" value="1"/>
</dbReference>
<feature type="disulfide bond" evidence="1">
    <location>
        <begin position="87"/>
        <end position="121"/>
    </location>
</feature>
<feature type="domain" description="ShKT" evidence="2">
    <location>
        <begin position="204"/>
        <end position="238"/>
    </location>
</feature>
<dbReference type="SMART" id="SM00254">
    <property type="entry name" value="ShKT"/>
    <property type="match status" value="5"/>
</dbReference>
<feature type="domain" description="ShKT" evidence="2">
    <location>
        <begin position="48"/>
        <end position="82"/>
    </location>
</feature>
<comment type="caution">
    <text evidence="1">Lacks conserved residue(s) required for the propagation of feature annotation.</text>
</comment>
<feature type="disulfide bond" evidence="1">
    <location>
        <begin position="48"/>
        <end position="82"/>
    </location>
</feature>
<dbReference type="AlphaFoldDB" id="A0A9W3AXA4"/>
<dbReference type="PANTHER" id="PTHR21724:SF109">
    <property type="entry name" value="SHKT DOMAIN-CONTAINING PROTEIN"/>
    <property type="match status" value="1"/>
</dbReference>
<gene>
    <name evidence="4" type="primary">LOC106069915</name>
</gene>
<evidence type="ECO:0000313" key="3">
    <source>
        <dbReference type="Proteomes" id="UP001165740"/>
    </source>
</evidence>
<dbReference type="GeneID" id="106069915"/>
<dbReference type="Gene3D" id="1.10.10.1940">
    <property type="match status" value="1"/>
</dbReference>
<dbReference type="InterPro" id="IPR003582">
    <property type="entry name" value="ShKT_dom"/>
</dbReference>
<keyword evidence="3" id="KW-1185">Reference proteome</keyword>
<name>A0A9W3AXA4_BIOGL</name>
<evidence type="ECO:0000259" key="2">
    <source>
        <dbReference type="PROSITE" id="PS51670"/>
    </source>
</evidence>
<feature type="domain" description="ShKT" evidence="2">
    <location>
        <begin position="87"/>
        <end position="121"/>
    </location>
</feature>
<feature type="domain" description="ShKT" evidence="2">
    <location>
        <begin position="165"/>
        <end position="199"/>
    </location>
</feature>
<dbReference type="PROSITE" id="PS51670">
    <property type="entry name" value="SHKT"/>
    <property type="match status" value="5"/>
</dbReference>
<protein>
    <submittedName>
        <fullName evidence="4">Tyrosinase-like protein tyr-3 isoform X1</fullName>
    </submittedName>
</protein>